<protein>
    <recommendedName>
        <fullName evidence="3">ribonuclease H</fullName>
        <ecNumber evidence="3">3.1.26.4</ecNumber>
    </recommendedName>
</protein>
<evidence type="ECO:0000256" key="5">
    <source>
        <dbReference type="ARBA" id="ARBA00022723"/>
    </source>
</evidence>
<dbReference type="CDD" id="cd13934">
    <property type="entry name" value="RNase_H_Dikarya_like"/>
    <property type="match status" value="1"/>
</dbReference>
<dbReference type="SUPFAM" id="SSF53098">
    <property type="entry name" value="Ribonuclease H-like"/>
    <property type="match status" value="1"/>
</dbReference>
<dbReference type="OMA" id="GMRIQFW"/>
<dbReference type="GO" id="GO:0003676">
    <property type="term" value="F:nucleic acid binding"/>
    <property type="evidence" value="ECO:0007669"/>
    <property type="project" value="InterPro"/>
</dbReference>
<evidence type="ECO:0000256" key="4">
    <source>
        <dbReference type="ARBA" id="ARBA00022722"/>
    </source>
</evidence>
<dbReference type="InterPro" id="IPR002156">
    <property type="entry name" value="RNaseH_domain"/>
</dbReference>
<evidence type="ECO:0000256" key="6">
    <source>
        <dbReference type="ARBA" id="ARBA00022759"/>
    </source>
</evidence>
<evidence type="ECO:0000256" key="1">
    <source>
        <dbReference type="ARBA" id="ARBA00000077"/>
    </source>
</evidence>
<sequence length="244" mass="27514">MVTILKLINPMIEAGGYDNDRRVGTGRVFPTRFNPPNPDDTPSSLFPPGVRLDTVPQVHRFIRENNPRQLLLYTNGTCLEDSKGHPRGGCGVVYRSSVDLPRHKANHFKLPLEMKGPGGQKNPHTSNRAELRAVIAACRFRCWTGEGFNKMVIATDSEYVVEGATCWAQGWIQRGWKTRTGNPVKNKDLWECLLGEVERWGDHGMQIQFWQIPKEWNTDACYYAKQAALETPAKNFGDVSGFLV</sequence>
<evidence type="ECO:0000259" key="8">
    <source>
        <dbReference type="PROSITE" id="PS50879"/>
    </source>
</evidence>
<dbReference type="InterPro" id="IPR012337">
    <property type="entry name" value="RNaseH-like_sf"/>
</dbReference>
<evidence type="ECO:0000256" key="7">
    <source>
        <dbReference type="ARBA" id="ARBA00022801"/>
    </source>
</evidence>
<dbReference type="InterPro" id="IPR036397">
    <property type="entry name" value="RNaseH_sf"/>
</dbReference>
<evidence type="ECO:0000313" key="10">
    <source>
        <dbReference type="Proteomes" id="UP000184499"/>
    </source>
</evidence>
<dbReference type="STRING" id="767769.A0A1L9U7H3"/>
<evidence type="ECO:0000256" key="2">
    <source>
        <dbReference type="ARBA" id="ARBA00005300"/>
    </source>
</evidence>
<dbReference type="InterPro" id="IPR050092">
    <property type="entry name" value="RNase_H"/>
</dbReference>
<accession>A0A1L9U7H3</accession>
<evidence type="ECO:0000256" key="3">
    <source>
        <dbReference type="ARBA" id="ARBA00012180"/>
    </source>
</evidence>
<dbReference type="PROSITE" id="PS50879">
    <property type="entry name" value="RNASE_H_1"/>
    <property type="match status" value="1"/>
</dbReference>
<keyword evidence="10" id="KW-1185">Reference proteome</keyword>
<dbReference type="Pfam" id="PF00075">
    <property type="entry name" value="RNase_H"/>
    <property type="match status" value="1"/>
</dbReference>
<gene>
    <name evidence="9" type="ORF">ASPBRDRAFT_135367</name>
</gene>
<keyword evidence="4" id="KW-0540">Nuclease</keyword>
<reference evidence="10" key="1">
    <citation type="journal article" date="2017" name="Genome Biol.">
        <title>Comparative genomics reveals high biological diversity and specific adaptations in the industrially and medically important fungal genus Aspergillus.</title>
        <authorList>
            <person name="de Vries R.P."/>
            <person name="Riley R."/>
            <person name="Wiebenga A."/>
            <person name="Aguilar-Osorio G."/>
            <person name="Amillis S."/>
            <person name="Uchima C.A."/>
            <person name="Anderluh G."/>
            <person name="Asadollahi M."/>
            <person name="Askin M."/>
            <person name="Barry K."/>
            <person name="Battaglia E."/>
            <person name="Bayram O."/>
            <person name="Benocci T."/>
            <person name="Braus-Stromeyer S.A."/>
            <person name="Caldana C."/>
            <person name="Canovas D."/>
            <person name="Cerqueira G.C."/>
            <person name="Chen F."/>
            <person name="Chen W."/>
            <person name="Choi C."/>
            <person name="Clum A."/>
            <person name="Dos Santos R.A."/>
            <person name="Damasio A.R."/>
            <person name="Diallinas G."/>
            <person name="Emri T."/>
            <person name="Fekete E."/>
            <person name="Flipphi M."/>
            <person name="Freyberg S."/>
            <person name="Gallo A."/>
            <person name="Gournas C."/>
            <person name="Habgood R."/>
            <person name="Hainaut M."/>
            <person name="Harispe M.L."/>
            <person name="Henrissat B."/>
            <person name="Hilden K.S."/>
            <person name="Hope R."/>
            <person name="Hossain A."/>
            <person name="Karabika E."/>
            <person name="Karaffa L."/>
            <person name="Karanyi Z."/>
            <person name="Krasevec N."/>
            <person name="Kuo A."/>
            <person name="Kusch H."/>
            <person name="LaButti K."/>
            <person name="Lagendijk E.L."/>
            <person name="Lapidus A."/>
            <person name="Levasseur A."/>
            <person name="Lindquist E."/>
            <person name="Lipzen A."/>
            <person name="Logrieco A.F."/>
            <person name="MacCabe A."/>
            <person name="Maekelae M.R."/>
            <person name="Malavazi I."/>
            <person name="Melin P."/>
            <person name="Meyer V."/>
            <person name="Mielnichuk N."/>
            <person name="Miskei M."/>
            <person name="Molnar A.P."/>
            <person name="Mule G."/>
            <person name="Ngan C.Y."/>
            <person name="Orejas M."/>
            <person name="Orosz E."/>
            <person name="Ouedraogo J.P."/>
            <person name="Overkamp K.M."/>
            <person name="Park H.-S."/>
            <person name="Perrone G."/>
            <person name="Piumi F."/>
            <person name="Punt P.J."/>
            <person name="Ram A.F."/>
            <person name="Ramon A."/>
            <person name="Rauscher S."/>
            <person name="Record E."/>
            <person name="Riano-Pachon D.M."/>
            <person name="Robert V."/>
            <person name="Roehrig J."/>
            <person name="Ruller R."/>
            <person name="Salamov A."/>
            <person name="Salih N.S."/>
            <person name="Samson R.A."/>
            <person name="Sandor E."/>
            <person name="Sanguinetti M."/>
            <person name="Schuetze T."/>
            <person name="Sepcic K."/>
            <person name="Shelest E."/>
            <person name="Sherlock G."/>
            <person name="Sophianopoulou V."/>
            <person name="Squina F.M."/>
            <person name="Sun H."/>
            <person name="Susca A."/>
            <person name="Todd R.B."/>
            <person name="Tsang A."/>
            <person name="Unkles S.E."/>
            <person name="van de Wiele N."/>
            <person name="van Rossen-Uffink D."/>
            <person name="Oliveira J.V."/>
            <person name="Vesth T.C."/>
            <person name="Visser J."/>
            <person name="Yu J.-H."/>
            <person name="Zhou M."/>
            <person name="Andersen M.R."/>
            <person name="Archer D.B."/>
            <person name="Baker S.E."/>
            <person name="Benoit I."/>
            <person name="Brakhage A.A."/>
            <person name="Braus G.H."/>
            <person name="Fischer R."/>
            <person name="Frisvad J.C."/>
            <person name="Goldman G.H."/>
            <person name="Houbraken J."/>
            <person name="Oakley B."/>
            <person name="Pocsi I."/>
            <person name="Scazzocchio C."/>
            <person name="Seiboth B."/>
            <person name="vanKuyk P.A."/>
            <person name="Wortman J."/>
            <person name="Dyer P.S."/>
            <person name="Grigoriev I.V."/>
        </authorList>
    </citation>
    <scope>NUCLEOTIDE SEQUENCE [LARGE SCALE GENOMIC DNA]</scope>
    <source>
        <strain evidence="10">CBS 101740 / IMI 381727 / IBT 21946</strain>
    </source>
</reference>
<dbReference type="EC" id="3.1.26.4" evidence="3"/>
<dbReference type="PANTHER" id="PTHR10642">
    <property type="entry name" value="RIBONUCLEASE H1"/>
    <property type="match status" value="1"/>
</dbReference>
<evidence type="ECO:0000313" key="9">
    <source>
        <dbReference type="EMBL" id="OJJ67636.1"/>
    </source>
</evidence>
<dbReference type="EMBL" id="KV878693">
    <property type="protein sequence ID" value="OJJ67636.1"/>
    <property type="molecule type" value="Genomic_DNA"/>
</dbReference>
<comment type="similarity">
    <text evidence="2">Belongs to the RNase H family.</text>
</comment>
<dbReference type="Gene3D" id="3.30.420.10">
    <property type="entry name" value="Ribonuclease H-like superfamily/Ribonuclease H"/>
    <property type="match status" value="1"/>
</dbReference>
<proteinExistence type="inferred from homology"/>
<organism evidence="9 10">
    <name type="scientific">Aspergillus brasiliensis (strain CBS 101740 / IMI 381727 / IBT 21946)</name>
    <dbReference type="NCBI Taxonomy" id="767769"/>
    <lineage>
        <taxon>Eukaryota</taxon>
        <taxon>Fungi</taxon>
        <taxon>Dikarya</taxon>
        <taxon>Ascomycota</taxon>
        <taxon>Pezizomycotina</taxon>
        <taxon>Eurotiomycetes</taxon>
        <taxon>Eurotiomycetidae</taxon>
        <taxon>Eurotiales</taxon>
        <taxon>Aspergillaceae</taxon>
        <taxon>Aspergillus</taxon>
        <taxon>Aspergillus subgen. Circumdati</taxon>
    </lineage>
</organism>
<dbReference type="OrthoDB" id="407198at2759"/>
<dbReference type="GeneID" id="93571183"/>
<dbReference type="GO" id="GO:0043137">
    <property type="term" value="P:DNA replication, removal of RNA primer"/>
    <property type="evidence" value="ECO:0007669"/>
    <property type="project" value="TreeGrafter"/>
</dbReference>
<dbReference type="GO" id="GO:0046872">
    <property type="term" value="F:metal ion binding"/>
    <property type="evidence" value="ECO:0007669"/>
    <property type="project" value="UniProtKB-KW"/>
</dbReference>
<dbReference type="VEuPathDB" id="FungiDB:ASPBRDRAFT_135367"/>
<dbReference type="RefSeq" id="XP_067474885.1">
    <property type="nucleotide sequence ID" value="XM_067618695.1"/>
</dbReference>
<keyword evidence="7" id="KW-0378">Hydrolase</keyword>
<dbReference type="AlphaFoldDB" id="A0A1L9U7H3"/>
<keyword evidence="5" id="KW-0479">Metal-binding</keyword>
<name>A0A1L9U7H3_ASPBC</name>
<feature type="domain" description="RNase H type-1" evidence="8">
    <location>
        <begin position="66"/>
        <end position="229"/>
    </location>
</feature>
<dbReference type="GO" id="GO:0004523">
    <property type="term" value="F:RNA-DNA hybrid ribonuclease activity"/>
    <property type="evidence" value="ECO:0007669"/>
    <property type="project" value="UniProtKB-EC"/>
</dbReference>
<dbReference type="PANTHER" id="PTHR10642:SF26">
    <property type="entry name" value="RIBONUCLEASE H1"/>
    <property type="match status" value="1"/>
</dbReference>
<dbReference type="Proteomes" id="UP000184499">
    <property type="component" value="Unassembled WGS sequence"/>
</dbReference>
<comment type="catalytic activity">
    <reaction evidence="1">
        <text>Endonucleolytic cleavage to 5'-phosphomonoester.</text>
        <dbReference type="EC" id="3.1.26.4"/>
    </reaction>
</comment>
<keyword evidence="6" id="KW-0255">Endonuclease</keyword>